<keyword evidence="1" id="KW-0732">Signal</keyword>
<comment type="caution">
    <text evidence="2">The sequence shown here is derived from an EMBL/GenBank/DDBJ whole genome shotgun (WGS) entry which is preliminary data.</text>
</comment>
<dbReference type="AlphaFoldDB" id="A0A6I4V3N9"/>
<protein>
    <submittedName>
        <fullName evidence="2">DUF4402 domain-containing protein</fullName>
    </submittedName>
</protein>
<name>A0A6I4V3N9_9SPHN</name>
<accession>A0A6I4V3N9</accession>
<organism evidence="2 3">
    <name type="scientific">Pontixanthobacter luteolus</name>
    <dbReference type="NCBI Taxonomy" id="295089"/>
    <lineage>
        <taxon>Bacteria</taxon>
        <taxon>Pseudomonadati</taxon>
        <taxon>Pseudomonadota</taxon>
        <taxon>Alphaproteobacteria</taxon>
        <taxon>Sphingomonadales</taxon>
        <taxon>Erythrobacteraceae</taxon>
        <taxon>Pontixanthobacter</taxon>
    </lineage>
</organism>
<reference evidence="2 3" key="1">
    <citation type="submission" date="2019-12" db="EMBL/GenBank/DDBJ databases">
        <title>Genomic-based taxomic classification of the family Erythrobacteraceae.</title>
        <authorList>
            <person name="Xu L."/>
        </authorList>
    </citation>
    <scope>NUCLEOTIDE SEQUENCE [LARGE SCALE GENOMIC DNA]</scope>
    <source>
        <strain evidence="2 3">SW-109</strain>
    </source>
</reference>
<proteinExistence type="predicted"/>
<dbReference type="EMBL" id="WTYP01000002">
    <property type="protein sequence ID" value="MXP48335.1"/>
    <property type="molecule type" value="Genomic_DNA"/>
</dbReference>
<keyword evidence="3" id="KW-1185">Reference proteome</keyword>
<sequence length="195" mass="20063">MPAYFPSGQVCEMASTASLSFALRAAGSALALTLSAQAVAAPGDTHTLQGQARVRIIEPIGIQNVADLRFGRIMQPATAGTVSIGTDGAVTETGGAIGSTTTPQLAGGQGAGSFAVFGDPRRRFIVTVPLFATISNGTSTMLVDQFQWMDSFGFGFGRMDTNGVANLSVGARLNVGANQQVGTYSGTYDVTVLYL</sequence>
<gene>
    <name evidence="2" type="ORF">GRI43_13140</name>
</gene>
<evidence type="ECO:0000256" key="1">
    <source>
        <dbReference type="SAM" id="SignalP"/>
    </source>
</evidence>
<feature type="chain" id="PRO_5026254191" evidence="1">
    <location>
        <begin position="41"/>
        <end position="195"/>
    </location>
</feature>
<dbReference type="Pfam" id="PF14352">
    <property type="entry name" value="DUF4402"/>
    <property type="match status" value="1"/>
</dbReference>
<feature type="signal peptide" evidence="1">
    <location>
        <begin position="1"/>
        <end position="40"/>
    </location>
</feature>
<dbReference type="InterPro" id="IPR025514">
    <property type="entry name" value="DUF4402"/>
</dbReference>
<evidence type="ECO:0000313" key="3">
    <source>
        <dbReference type="Proteomes" id="UP000471435"/>
    </source>
</evidence>
<dbReference type="Proteomes" id="UP000471435">
    <property type="component" value="Unassembled WGS sequence"/>
</dbReference>
<evidence type="ECO:0000313" key="2">
    <source>
        <dbReference type="EMBL" id="MXP48335.1"/>
    </source>
</evidence>